<protein>
    <submittedName>
        <fullName evidence="4">VacJ family lipoprotein</fullName>
    </submittedName>
</protein>
<keyword evidence="2 3" id="KW-0732">Signal</keyword>
<keyword evidence="5" id="KW-1185">Reference proteome</keyword>
<reference evidence="5" key="1">
    <citation type="journal article" date="2021" name="Syst. Appl. Microbiol.">
        <title>Roseomonas hellenica sp. nov., isolated from roots of wild-growing Alkanna tinctoria.</title>
        <authorList>
            <person name="Rat A."/>
            <person name="Naranjo H.D."/>
            <person name="Lebbe L."/>
            <person name="Cnockaert M."/>
            <person name="Krigas N."/>
            <person name="Grigoriadou K."/>
            <person name="Maloupa E."/>
            <person name="Willems A."/>
        </authorList>
    </citation>
    <scope>NUCLEOTIDE SEQUENCE [LARGE SCALE GENOMIC DNA]</scope>
    <source>
        <strain evidence="5">LMG 31523</strain>
    </source>
</reference>
<evidence type="ECO:0000256" key="1">
    <source>
        <dbReference type="ARBA" id="ARBA00010634"/>
    </source>
</evidence>
<dbReference type="PANTHER" id="PTHR30035:SF3">
    <property type="entry name" value="INTERMEMBRANE PHOSPHOLIPID TRANSPORT SYSTEM LIPOPROTEIN MLAA"/>
    <property type="match status" value="1"/>
</dbReference>
<feature type="chain" id="PRO_5046700147" evidence="3">
    <location>
        <begin position="27"/>
        <end position="236"/>
    </location>
</feature>
<comment type="caution">
    <text evidence="4">The sequence shown here is derived from an EMBL/GenBank/DDBJ whole genome shotgun (WGS) entry which is preliminary data.</text>
</comment>
<dbReference type="RefSeq" id="WP_211854396.1">
    <property type="nucleotide sequence ID" value="NZ_JAAGBB010000025.1"/>
</dbReference>
<dbReference type="InterPro" id="IPR007428">
    <property type="entry name" value="MlaA"/>
</dbReference>
<name>A0ABS5F265_9PROT</name>
<dbReference type="Pfam" id="PF04333">
    <property type="entry name" value="MlaA"/>
    <property type="match status" value="1"/>
</dbReference>
<sequence length="236" mass="24652">MRHRRLICVIALMGLLGAASAGPAMAADDPLEGLNRRVHSFNRTVQVNLLRPLAELYEANTSPGFRRGVSNTVANLGEPVSAVSGLMAGDLDLAWNAAARFGINSTLGLAGVYDPAASMGYARRPAAVADALCAWGVPSGPFLVLPLIGPSTIRDAGALIASTTALSQAIGPEAVLAWSASDSLITYAEAQSELGRIEAQSLDVYAVYRSAYLQRRAARCRTDRDPGDAEGDTGTP</sequence>
<organism evidence="4 5">
    <name type="scientific">Plastoroseomonas hellenica</name>
    <dbReference type="NCBI Taxonomy" id="2687306"/>
    <lineage>
        <taxon>Bacteria</taxon>
        <taxon>Pseudomonadati</taxon>
        <taxon>Pseudomonadota</taxon>
        <taxon>Alphaproteobacteria</taxon>
        <taxon>Acetobacterales</taxon>
        <taxon>Acetobacteraceae</taxon>
        <taxon>Plastoroseomonas</taxon>
    </lineage>
</organism>
<evidence type="ECO:0000256" key="3">
    <source>
        <dbReference type="SAM" id="SignalP"/>
    </source>
</evidence>
<dbReference type="Proteomes" id="UP001196870">
    <property type="component" value="Unassembled WGS sequence"/>
</dbReference>
<evidence type="ECO:0000313" key="5">
    <source>
        <dbReference type="Proteomes" id="UP001196870"/>
    </source>
</evidence>
<comment type="similarity">
    <text evidence="1">Belongs to the MlaA family.</text>
</comment>
<dbReference type="EMBL" id="JAAGBB010000025">
    <property type="protein sequence ID" value="MBR0666666.1"/>
    <property type="molecule type" value="Genomic_DNA"/>
</dbReference>
<dbReference type="PRINTS" id="PR01805">
    <property type="entry name" value="VACJLIPOPROT"/>
</dbReference>
<feature type="signal peptide" evidence="3">
    <location>
        <begin position="1"/>
        <end position="26"/>
    </location>
</feature>
<dbReference type="PANTHER" id="PTHR30035">
    <property type="entry name" value="LIPOPROTEIN VACJ-RELATED"/>
    <property type="match status" value="1"/>
</dbReference>
<proteinExistence type="inferred from homology"/>
<evidence type="ECO:0000256" key="2">
    <source>
        <dbReference type="ARBA" id="ARBA00022729"/>
    </source>
</evidence>
<accession>A0ABS5F265</accession>
<keyword evidence="4" id="KW-0449">Lipoprotein</keyword>
<gene>
    <name evidence="4" type="ORF">GXW71_20070</name>
</gene>
<evidence type="ECO:0000313" key="4">
    <source>
        <dbReference type="EMBL" id="MBR0666666.1"/>
    </source>
</evidence>